<dbReference type="InterPro" id="IPR029058">
    <property type="entry name" value="AB_hydrolase_fold"/>
</dbReference>
<feature type="domain" description="AB hydrolase-1" evidence="3">
    <location>
        <begin position="81"/>
        <end position="229"/>
    </location>
</feature>
<dbReference type="InterPro" id="IPR002410">
    <property type="entry name" value="Peptidase_S33"/>
</dbReference>
<feature type="domain" description="Peptidase S33 tripeptidyl aminopeptidase-like C-terminal" evidence="4">
    <location>
        <begin position="371"/>
        <end position="468"/>
    </location>
</feature>
<evidence type="ECO:0000256" key="2">
    <source>
        <dbReference type="ARBA" id="ARBA00022801"/>
    </source>
</evidence>
<keyword evidence="2 5" id="KW-0378">Hydrolase</keyword>
<dbReference type="SUPFAM" id="SSF53474">
    <property type="entry name" value="alpha/beta-Hydrolases"/>
    <property type="match status" value="1"/>
</dbReference>
<dbReference type="PANTHER" id="PTHR43798">
    <property type="entry name" value="MONOACYLGLYCEROL LIPASE"/>
    <property type="match status" value="1"/>
</dbReference>
<gene>
    <name evidence="5" type="ORF">JI741_07230</name>
</gene>
<organism evidence="5 6">
    <name type="scientific">Chryseolinea lacunae</name>
    <dbReference type="NCBI Taxonomy" id="2801331"/>
    <lineage>
        <taxon>Bacteria</taxon>
        <taxon>Pseudomonadati</taxon>
        <taxon>Bacteroidota</taxon>
        <taxon>Cytophagia</taxon>
        <taxon>Cytophagales</taxon>
        <taxon>Fulvivirgaceae</taxon>
        <taxon>Chryseolinea</taxon>
    </lineage>
</organism>
<comment type="similarity">
    <text evidence="1">Belongs to the peptidase S33 family.</text>
</comment>
<dbReference type="Gene3D" id="3.40.50.1820">
    <property type="entry name" value="alpha/beta hydrolase"/>
    <property type="match status" value="1"/>
</dbReference>
<dbReference type="RefSeq" id="WP_202008370.1">
    <property type="nucleotide sequence ID" value="NZ_JAERRB010000002.1"/>
</dbReference>
<keyword evidence="6" id="KW-1185">Reference proteome</keyword>
<evidence type="ECO:0000313" key="6">
    <source>
        <dbReference type="Proteomes" id="UP000613030"/>
    </source>
</evidence>
<sequence length="485" mass="54650">MKISATLFIVFLSFAVCQCSRPAPESVLYQRLKPCGAEGLDSTVLCGTLSVFENTKTKSGRKIDLKIVVVPAIHRHPTNAPIFYFEGGPGVSVTGGASFYADSINYYRIDHDVVLVDVRGTGGSNPLHCRQTQFKKDLAQQFDEMYPVSAVKACYDSLSQRADLTQYTTTNMAMDIEEVRQWLGYGKIKLFGVSFGTRLAQVYMKMYPESVASCVLWSPTTTYSKLPLYHAQFAEESLHKMFADCKSDSLCHLNFPRIDEEFADLMKKGREKPFAYSFKRPNGESQDVTIPWHAFQTKIRSLMYAPLGLRQLPYIIHQSYLNNWQPFLSLFPNKPSMDYFIADGLYLCVTCADDVPFISKQEADSLTRNTFMGDYRVRQQQQACSQWARGSVPDGYFDPLVSTTPTLVFSGYFDPVTPPSMAQQIIKTLPNSFLVTIPTMSHTFDGLSKPECFDKMVVDFFNTPGTQPNGDCIAEMLPEAYKTKE</sequence>
<dbReference type="PRINTS" id="PR00793">
    <property type="entry name" value="PROAMNOPTASE"/>
</dbReference>
<evidence type="ECO:0000256" key="1">
    <source>
        <dbReference type="ARBA" id="ARBA00010088"/>
    </source>
</evidence>
<accession>A0ABS1KRU6</accession>
<dbReference type="EMBL" id="JAERRB010000002">
    <property type="protein sequence ID" value="MBL0741006.1"/>
    <property type="molecule type" value="Genomic_DNA"/>
</dbReference>
<dbReference type="GO" id="GO:0016787">
    <property type="term" value="F:hydrolase activity"/>
    <property type="evidence" value="ECO:0007669"/>
    <property type="project" value="UniProtKB-KW"/>
</dbReference>
<dbReference type="PANTHER" id="PTHR43798:SF27">
    <property type="entry name" value="HYDROLASE ALPHA_BETA HYDROLASE FOLD FAMILY"/>
    <property type="match status" value="1"/>
</dbReference>
<protein>
    <submittedName>
        <fullName evidence="5">Alpha/beta fold hydrolase</fullName>
    </submittedName>
</protein>
<evidence type="ECO:0000259" key="4">
    <source>
        <dbReference type="Pfam" id="PF08386"/>
    </source>
</evidence>
<reference evidence="5 6" key="1">
    <citation type="submission" date="2021-01" db="EMBL/GenBank/DDBJ databases">
        <title>Chryseolinea sp. Jin1 Genome sequencing and assembly.</title>
        <authorList>
            <person name="Kim I."/>
        </authorList>
    </citation>
    <scope>NUCLEOTIDE SEQUENCE [LARGE SCALE GENOMIC DNA]</scope>
    <source>
        <strain evidence="5 6">Jin1</strain>
    </source>
</reference>
<name>A0ABS1KRU6_9BACT</name>
<proteinExistence type="inferred from homology"/>
<dbReference type="Pfam" id="PF08386">
    <property type="entry name" value="Abhydrolase_4"/>
    <property type="match status" value="1"/>
</dbReference>
<dbReference type="Pfam" id="PF00561">
    <property type="entry name" value="Abhydrolase_1"/>
    <property type="match status" value="1"/>
</dbReference>
<comment type="caution">
    <text evidence="5">The sequence shown here is derived from an EMBL/GenBank/DDBJ whole genome shotgun (WGS) entry which is preliminary data.</text>
</comment>
<evidence type="ECO:0000313" key="5">
    <source>
        <dbReference type="EMBL" id="MBL0741006.1"/>
    </source>
</evidence>
<dbReference type="InterPro" id="IPR050266">
    <property type="entry name" value="AB_hydrolase_sf"/>
</dbReference>
<evidence type="ECO:0000259" key="3">
    <source>
        <dbReference type="Pfam" id="PF00561"/>
    </source>
</evidence>
<dbReference type="InterPro" id="IPR013595">
    <property type="entry name" value="Pept_S33_TAP-like_C"/>
</dbReference>
<dbReference type="Proteomes" id="UP000613030">
    <property type="component" value="Unassembled WGS sequence"/>
</dbReference>
<dbReference type="InterPro" id="IPR000073">
    <property type="entry name" value="AB_hydrolase_1"/>
</dbReference>